<dbReference type="GO" id="GO:0017000">
    <property type="term" value="P:antibiotic biosynthetic process"/>
    <property type="evidence" value="ECO:0007669"/>
    <property type="project" value="InterPro"/>
</dbReference>
<evidence type="ECO:0000256" key="2">
    <source>
        <dbReference type="ARBA" id="ARBA00022801"/>
    </source>
</evidence>
<accession>A0A934KQP4</accession>
<dbReference type="GO" id="GO:0016811">
    <property type="term" value="F:hydrolase activity, acting on carbon-nitrogen (but not peptide) bonds, in linear amides"/>
    <property type="evidence" value="ECO:0007669"/>
    <property type="project" value="InterPro"/>
</dbReference>
<dbReference type="InterPro" id="IPR043146">
    <property type="entry name" value="Penicillin_amidase_N_B-knob"/>
</dbReference>
<dbReference type="PANTHER" id="PTHR34218:SF4">
    <property type="entry name" value="ACYL-HOMOSERINE LACTONE ACYLASE QUIP"/>
    <property type="match status" value="1"/>
</dbReference>
<dbReference type="Pfam" id="PF01804">
    <property type="entry name" value="Penicil_amidase"/>
    <property type="match status" value="1"/>
</dbReference>
<dbReference type="SUPFAM" id="SSF56235">
    <property type="entry name" value="N-terminal nucleophile aminohydrolases (Ntn hydrolases)"/>
    <property type="match status" value="1"/>
</dbReference>
<dbReference type="Proteomes" id="UP000614410">
    <property type="component" value="Unassembled WGS sequence"/>
</dbReference>
<organism evidence="6 7">
    <name type="scientific">Candidatus Amunia macphersoniae</name>
    <dbReference type="NCBI Taxonomy" id="3127014"/>
    <lineage>
        <taxon>Bacteria</taxon>
        <taxon>Bacillati</taxon>
        <taxon>Candidatus Dormiibacterota</taxon>
        <taxon>Candidatus Dormibacteria</taxon>
        <taxon>Candidatus Aeolococcales</taxon>
        <taxon>Candidatus Aeolococcaceae</taxon>
        <taxon>Candidatus Amunia</taxon>
    </lineage>
</organism>
<evidence type="ECO:0000256" key="1">
    <source>
        <dbReference type="ARBA" id="ARBA00006586"/>
    </source>
</evidence>
<feature type="signal peptide" evidence="5">
    <location>
        <begin position="1"/>
        <end position="33"/>
    </location>
</feature>
<comment type="similarity">
    <text evidence="1">Belongs to the peptidase S45 family.</text>
</comment>
<dbReference type="EMBL" id="JAEKNN010000063">
    <property type="protein sequence ID" value="MBJ7610510.1"/>
    <property type="molecule type" value="Genomic_DNA"/>
</dbReference>
<reference evidence="6 7" key="1">
    <citation type="submission" date="2020-10" db="EMBL/GenBank/DDBJ databases">
        <title>Ca. Dormibacterota MAGs.</title>
        <authorList>
            <person name="Montgomery K."/>
        </authorList>
    </citation>
    <scope>NUCLEOTIDE SEQUENCE [LARGE SCALE GENOMIC DNA]</scope>
    <source>
        <strain evidence="6">Mitchell_Peninsula_5</strain>
    </source>
</reference>
<dbReference type="InterPro" id="IPR002692">
    <property type="entry name" value="S45"/>
</dbReference>
<protein>
    <submittedName>
        <fullName evidence="6">Penicillin acylase family protein</fullName>
    </submittedName>
</protein>
<evidence type="ECO:0000256" key="4">
    <source>
        <dbReference type="SAM" id="MobiDB-lite"/>
    </source>
</evidence>
<name>A0A934KQP4_9BACT</name>
<dbReference type="Gene3D" id="1.10.287.150">
    <property type="match status" value="1"/>
</dbReference>
<dbReference type="InterPro" id="IPR043147">
    <property type="entry name" value="Penicillin_amidase_A-knob"/>
</dbReference>
<dbReference type="Gene3D" id="2.30.120.10">
    <property type="match status" value="1"/>
</dbReference>
<sequence>MRSNHSRRGHTRRLIAAATALLALTASTSIARADTWTPTPPTYQLNDLSGGNVLSILPPGEHGLYNAIDIAAFEASGTRPAGAADQLPKYQNLLYNAGGLTDAQLPNYFNDESFGIQGQPSRTETPSATVPVVIYRDSHEVPHIYAQDRVSLAYGAGYAAAEDRLFLMDVLRHYGAGNLSEFLGPSCADEHMDHNSLLLGGYTLAQKQAQLDALPTQYGTLGAELKSFATSYVGGINAYITATRTNLALLPADYAAALGAPAMWQATDVIDIATLVGGIFGKGGGNETHNAALLRYLKAQVGEPAAHSIFSDVKEQSDPAAPTTIPTPFPYERTGTVDPTKVALVDSATLTGGPTDTTPRCSLTPPSLPALTILQSLLTLPAQMSNALLVDSAHSADGHPIAVMGPQVSYYTPQILMQEDMHAPDFDAQGVAFPGTNFIIELGRGRDFAWSATSANTDNVDQVAEKVCDPNGGAPAAQGTSYLYKGVCRAMEQTQFTETAFPKPGGVGTPMVITHDVYYTVHGVVQGWTTVDNAPVAIVNHRSTYNHEVDSGVGFLRWNRPSYTHDPASFMQGAGSIQYTFNWFYADSNDIAYYQSGLDPLRATGVDPNLPAWGTGDAEWQGFLAYNDHPHAVGSPTGYMTSWNNKPAPGFGAADDNYTYGPVQRVQSLQRAIGAQLGAHGGRLTRANLVSAMEQAAAVDLLGTTVLPQLLSAVPASAQPAGVQAMLAALHSWLNTGALRIKGQPGDTQYAHTAAVVIMDELYPRVVRALFDNIFAAGGVGTQLGLPSAYTVVPEGFSQNPDQTGRGGSSYYSGLQSQVLKALVQYSGGHVDQPFTTDTTSRLCGANGLSDCAAALDKALLDTYNAMVSANSSTDVPSWTNNTETKTAGSSLPALDSIHFAAVGIATQPNIAWQNRPTFQQVVEFTGTPAADVAEVPAAPLLLIVPSAVMAALLHRRRRT</sequence>
<evidence type="ECO:0000256" key="3">
    <source>
        <dbReference type="ARBA" id="ARBA00023145"/>
    </source>
</evidence>
<feature type="region of interest" description="Disordered" evidence="4">
    <location>
        <begin position="312"/>
        <end position="332"/>
    </location>
</feature>
<dbReference type="InterPro" id="IPR029055">
    <property type="entry name" value="Ntn_hydrolases_N"/>
</dbReference>
<dbReference type="InterPro" id="IPR023343">
    <property type="entry name" value="Penicillin_amidase_dom1"/>
</dbReference>
<keyword evidence="5" id="KW-0732">Signal</keyword>
<dbReference type="Gene3D" id="1.10.439.10">
    <property type="entry name" value="Penicillin Amidohydrolase, domain 1"/>
    <property type="match status" value="1"/>
</dbReference>
<keyword evidence="3" id="KW-0865">Zymogen</keyword>
<dbReference type="Gene3D" id="1.10.1400.10">
    <property type="match status" value="1"/>
</dbReference>
<proteinExistence type="inferred from homology"/>
<evidence type="ECO:0000313" key="6">
    <source>
        <dbReference type="EMBL" id="MBJ7610510.1"/>
    </source>
</evidence>
<comment type="caution">
    <text evidence="6">The sequence shown here is derived from an EMBL/GenBank/DDBJ whole genome shotgun (WGS) entry which is preliminary data.</text>
</comment>
<evidence type="ECO:0000256" key="5">
    <source>
        <dbReference type="SAM" id="SignalP"/>
    </source>
</evidence>
<feature type="chain" id="PRO_5037527689" evidence="5">
    <location>
        <begin position="34"/>
        <end position="960"/>
    </location>
</feature>
<gene>
    <name evidence="6" type="ORF">JF887_13940</name>
</gene>
<keyword evidence="2" id="KW-0378">Hydrolase</keyword>
<dbReference type="Gene3D" id="3.60.20.10">
    <property type="entry name" value="Glutamine Phosphoribosylpyrophosphate, subunit 1, domain 1"/>
    <property type="match status" value="1"/>
</dbReference>
<dbReference type="PANTHER" id="PTHR34218">
    <property type="entry name" value="PEPTIDASE S45 PENICILLIN AMIDASE"/>
    <property type="match status" value="1"/>
</dbReference>
<evidence type="ECO:0000313" key="7">
    <source>
        <dbReference type="Proteomes" id="UP000614410"/>
    </source>
</evidence>
<dbReference type="AlphaFoldDB" id="A0A934KQP4"/>